<sequence length="43" mass="5187">MRTNFEKMTRKANRFDMEEGQKKGKKLNVPVRDRASKRAAWEF</sequence>
<reference evidence="1 2" key="1">
    <citation type="submission" date="2017-10" db="EMBL/GenBank/DDBJ databases">
        <title>Complete genome sequence of Escherichia coli bacteriophage vB_EcoP_VEc3.</title>
        <authorList>
            <person name="Volozhantsev N.V."/>
            <person name="Verevkin V.V."/>
            <person name="Krasilnikova V.M."/>
            <person name="Denisenko E.A."/>
            <person name="Myakinina V.P."/>
            <person name="Kislichkina A.A."/>
            <person name="Bogun A.G."/>
        </authorList>
    </citation>
    <scope>NUCLEOTIDE SEQUENCE [LARGE SCALE GENOMIC DNA]</scope>
</reference>
<dbReference type="InterPro" id="IPR013232">
    <property type="entry name" value="Phage_T7_Gp1.1"/>
</dbReference>
<accession>A0A2H4YE67</accession>
<protein>
    <submittedName>
        <fullName evidence="1">Uncharacterized protein</fullName>
    </submittedName>
</protein>
<proteinExistence type="predicted"/>
<organism evidence="1 2">
    <name type="scientific">Escherichia phage VEc3</name>
    <dbReference type="NCBI Taxonomy" id="2783801"/>
    <lineage>
        <taxon>Viruses</taxon>
        <taxon>Duplodnaviria</taxon>
        <taxon>Heunggongvirae</taxon>
        <taxon>Uroviricota</taxon>
        <taxon>Caudoviricetes</taxon>
        <taxon>Autographivirales</taxon>
        <taxon>Autosignataviridae</taxon>
        <taxon>Molineuxvirinae</taxon>
        <taxon>Vectrevirus</taxon>
        <taxon>Vectrevirus VEc3</taxon>
    </lineage>
</organism>
<evidence type="ECO:0000313" key="1">
    <source>
        <dbReference type="EMBL" id="AUE22236.1"/>
    </source>
</evidence>
<evidence type="ECO:0000313" key="2">
    <source>
        <dbReference type="Proteomes" id="UP000241298"/>
    </source>
</evidence>
<name>A0A2H4YE67_9CAUD</name>
<keyword evidence="2" id="KW-1185">Reference proteome</keyword>
<dbReference type="Proteomes" id="UP000241298">
    <property type="component" value="Segment"/>
</dbReference>
<gene>
    <name evidence="1" type="ORF">vec3_10</name>
</gene>
<dbReference type="Pfam" id="PF08200">
    <property type="entry name" value="Phage_T7_1_1"/>
    <property type="match status" value="1"/>
</dbReference>
<dbReference type="EMBL" id="MG251390">
    <property type="protein sequence ID" value="AUE22236.1"/>
    <property type="molecule type" value="Genomic_DNA"/>
</dbReference>